<evidence type="ECO:0000256" key="3">
    <source>
        <dbReference type="ARBA" id="ARBA00022475"/>
    </source>
</evidence>
<keyword evidence="5 9" id="KW-0812">Transmembrane</keyword>
<dbReference type="Pfam" id="PF04143">
    <property type="entry name" value="Sulf_transp"/>
    <property type="match status" value="1"/>
</dbReference>
<dbReference type="Proteomes" id="UP001597295">
    <property type="component" value="Unassembled WGS sequence"/>
</dbReference>
<evidence type="ECO:0000313" key="11">
    <source>
        <dbReference type="Proteomes" id="UP001597295"/>
    </source>
</evidence>
<evidence type="ECO:0000256" key="1">
    <source>
        <dbReference type="ARBA" id="ARBA00004429"/>
    </source>
</evidence>
<dbReference type="PANTHER" id="PTHR30574:SF1">
    <property type="entry name" value="SULPHUR TRANSPORT DOMAIN-CONTAINING PROTEIN"/>
    <property type="match status" value="1"/>
</dbReference>
<comment type="caution">
    <text evidence="10">The sequence shown here is derived from an EMBL/GenBank/DDBJ whole genome shotgun (WGS) entry which is preliminary data.</text>
</comment>
<evidence type="ECO:0000256" key="8">
    <source>
        <dbReference type="ARBA" id="ARBA00035655"/>
    </source>
</evidence>
<organism evidence="10 11">
    <name type="scientific">Lacibacterium aquatile</name>
    <dbReference type="NCBI Taxonomy" id="1168082"/>
    <lineage>
        <taxon>Bacteria</taxon>
        <taxon>Pseudomonadati</taxon>
        <taxon>Pseudomonadota</taxon>
        <taxon>Alphaproteobacteria</taxon>
        <taxon>Rhodospirillales</taxon>
        <taxon>Rhodospirillaceae</taxon>
    </lineage>
</organism>
<evidence type="ECO:0000256" key="2">
    <source>
        <dbReference type="ARBA" id="ARBA00022448"/>
    </source>
</evidence>
<gene>
    <name evidence="10" type="ORF">ACFSM5_08555</name>
</gene>
<evidence type="ECO:0000256" key="4">
    <source>
        <dbReference type="ARBA" id="ARBA00022519"/>
    </source>
</evidence>
<protein>
    <submittedName>
        <fullName evidence="10">YeeE/YedE family protein</fullName>
    </submittedName>
</protein>
<reference evidence="11" key="1">
    <citation type="journal article" date="2019" name="Int. J. Syst. Evol. Microbiol.">
        <title>The Global Catalogue of Microorganisms (GCM) 10K type strain sequencing project: providing services to taxonomists for standard genome sequencing and annotation.</title>
        <authorList>
            <consortium name="The Broad Institute Genomics Platform"/>
            <consortium name="The Broad Institute Genome Sequencing Center for Infectious Disease"/>
            <person name="Wu L."/>
            <person name="Ma J."/>
        </authorList>
    </citation>
    <scope>NUCLEOTIDE SEQUENCE [LARGE SCALE GENOMIC DNA]</scope>
    <source>
        <strain evidence="11">CGMCC 1.19062</strain>
    </source>
</reference>
<comment type="similarity">
    <text evidence="8">Belongs to the TsuA/YedE (TC 9.B.102) family.</text>
</comment>
<keyword evidence="11" id="KW-1185">Reference proteome</keyword>
<feature type="transmembrane region" description="Helical" evidence="9">
    <location>
        <begin position="47"/>
        <end position="69"/>
    </location>
</feature>
<sequence>MFTNLMLPAIGGLLIGLSAALFLLLNGRIVGISGLAAQATGLSREGSLPIAVAFIVGMLGGTFIVRYLLGWPTIEMDVSWPILIIGGLLVGYGTRLGSGCTSGHGVCGLARFSTRSIVATGVFMSTAIITVLLIKLIEGRL</sequence>
<name>A0ABW5DR09_9PROT</name>
<dbReference type="PANTHER" id="PTHR30574">
    <property type="entry name" value="INNER MEMBRANE PROTEIN YEDE"/>
    <property type="match status" value="1"/>
</dbReference>
<evidence type="ECO:0000256" key="6">
    <source>
        <dbReference type="ARBA" id="ARBA00022989"/>
    </source>
</evidence>
<dbReference type="EMBL" id="JBHUIP010000006">
    <property type="protein sequence ID" value="MFD2262935.1"/>
    <property type="molecule type" value="Genomic_DNA"/>
</dbReference>
<feature type="transmembrane region" description="Helical" evidence="9">
    <location>
        <begin position="117"/>
        <end position="137"/>
    </location>
</feature>
<accession>A0ABW5DR09</accession>
<keyword evidence="3" id="KW-1003">Cell membrane</keyword>
<evidence type="ECO:0000256" key="7">
    <source>
        <dbReference type="ARBA" id="ARBA00023136"/>
    </source>
</evidence>
<keyword evidence="7 9" id="KW-0472">Membrane</keyword>
<proteinExistence type="inferred from homology"/>
<evidence type="ECO:0000313" key="10">
    <source>
        <dbReference type="EMBL" id="MFD2262935.1"/>
    </source>
</evidence>
<keyword evidence="6 9" id="KW-1133">Transmembrane helix</keyword>
<feature type="transmembrane region" description="Helical" evidence="9">
    <location>
        <begin position="78"/>
        <end position="97"/>
    </location>
</feature>
<keyword evidence="4" id="KW-0997">Cell inner membrane</keyword>
<keyword evidence="2" id="KW-0813">Transport</keyword>
<evidence type="ECO:0000256" key="5">
    <source>
        <dbReference type="ARBA" id="ARBA00022692"/>
    </source>
</evidence>
<dbReference type="InterPro" id="IPR007272">
    <property type="entry name" value="Sulf_transp_TsuA/YedE"/>
</dbReference>
<evidence type="ECO:0000256" key="9">
    <source>
        <dbReference type="SAM" id="Phobius"/>
    </source>
</evidence>
<dbReference type="RefSeq" id="WP_379875904.1">
    <property type="nucleotide sequence ID" value="NZ_JBHUIP010000006.1"/>
</dbReference>
<comment type="subcellular location">
    <subcellularLocation>
        <location evidence="1">Cell inner membrane</location>
        <topology evidence="1">Multi-pass membrane protein</topology>
    </subcellularLocation>
</comment>